<proteinExistence type="predicted"/>
<feature type="signal peptide" evidence="1">
    <location>
        <begin position="1"/>
        <end position="19"/>
    </location>
</feature>
<accession>A0ABY7GUL9</accession>
<protein>
    <submittedName>
        <fullName evidence="2">Uncharacterized protein</fullName>
    </submittedName>
</protein>
<dbReference type="Proteomes" id="UP001164459">
    <property type="component" value="Chromosome"/>
</dbReference>
<gene>
    <name evidence="2" type="ORF">O0S08_31100</name>
</gene>
<keyword evidence="1" id="KW-0732">Signal</keyword>
<evidence type="ECO:0000313" key="3">
    <source>
        <dbReference type="Proteomes" id="UP001164459"/>
    </source>
</evidence>
<name>A0ABY7GUL9_9BACT</name>
<organism evidence="2 3">
    <name type="scientific">Nannocystis punicea</name>
    <dbReference type="NCBI Taxonomy" id="2995304"/>
    <lineage>
        <taxon>Bacteria</taxon>
        <taxon>Pseudomonadati</taxon>
        <taxon>Myxococcota</taxon>
        <taxon>Polyangia</taxon>
        <taxon>Nannocystales</taxon>
        <taxon>Nannocystaceae</taxon>
        <taxon>Nannocystis</taxon>
    </lineage>
</organism>
<feature type="chain" id="PRO_5046408256" evidence="1">
    <location>
        <begin position="20"/>
        <end position="212"/>
    </location>
</feature>
<dbReference type="PROSITE" id="PS51257">
    <property type="entry name" value="PROKAR_LIPOPROTEIN"/>
    <property type="match status" value="1"/>
</dbReference>
<reference evidence="2" key="1">
    <citation type="submission" date="2022-11" db="EMBL/GenBank/DDBJ databases">
        <title>Minimal conservation of predation-associated metabolite biosynthetic gene clusters underscores biosynthetic potential of Myxococcota including descriptions for ten novel species: Archangium lansinium sp. nov., Myxococcus landrumus sp. nov., Nannocystis bai.</title>
        <authorList>
            <person name="Ahearne A."/>
            <person name="Stevens C."/>
            <person name="Dowd S."/>
        </authorList>
    </citation>
    <scope>NUCLEOTIDE SEQUENCE</scope>
    <source>
        <strain evidence="2">Fl3</strain>
    </source>
</reference>
<dbReference type="RefSeq" id="WP_269032984.1">
    <property type="nucleotide sequence ID" value="NZ_CP114040.1"/>
</dbReference>
<evidence type="ECO:0000256" key="1">
    <source>
        <dbReference type="SAM" id="SignalP"/>
    </source>
</evidence>
<dbReference type="EMBL" id="CP114040">
    <property type="protein sequence ID" value="WAS90657.1"/>
    <property type="molecule type" value="Genomic_DNA"/>
</dbReference>
<keyword evidence="3" id="KW-1185">Reference proteome</keyword>
<sequence>MSRVIIRSLLLAVVLAGTACPLAPEYVGATLTTGGSGMSVDTLGDSEPTSLDPGMSVTTDGGVSSTSMDPALTPYGSSCELVGLGADIVFTALSLQPLCEGGICLLVHDVPAPQCEEDAECAAQTEGSVCEQHGLCTVPSAFVEANSRCTQTCATDEDCPDIPGCATGVSCTIFINIGDLCCQRVCGCNDHRYPPYEESMEDICAKYPEQCQ</sequence>
<evidence type="ECO:0000313" key="2">
    <source>
        <dbReference type="EMBL" id="WAS90657.1"/>
    </source>
</evidence>